<feature type="domain" description="ABC3 transporter permease C-terminal" evidence="8">
    <location>
        <begin position="310"/>
        <end position="434"/>
    </location>
</feature>
<dbReference type="AlphaFoldDB" id="A0A2M7APN9"/>
<comment type="similarity">
    <text evidence="6">Belongs to the ABC-4 integral membrane protein family.</text>
</comment>
<feature type="domain" description="MacB-like periplasmic core" evidence="9">
    <location>
        <begin position="21"/>
        <end position="282"/>
    </location>
</feature>
<evidence type="ECO:0000313" key="10">
    <source>
        <dbReference type="EMBL" id="PIU69358.1"/>
    </source>
</evidence>
<dbReference type="PANTHER" id="PTHR30572:SF4">
    <property type="entry name" value="ABC TRANSPORTER PERMEASE YTRF"/>
    <property type="match status" value="1"/>
</dbReference>
<protein>
    <recommendedName>
        <fullName evidence="12">ABC transporter permease</fullName>
    </recommendedName>
</protein>
<dbReference type="PANTHER" id="PTHR30572">
    <property type="entry name" value="MEMBRANE COMPONENT OF TRANSPORTER-RELATED"/>
    <property type="match status" value="1"/>
</dbReference>
<accession>A0A2M7APN9</accession>
<dbReference type="Proteomes" id="UP000229916">
    <property type="component" value="Unassembled WGS sequence"/>
</dbReference>
<evidence type="ECO:0008006" key="12">
    <source>
        <dbReference type="Google" id="ProtNLM"/>
    </source>
</evidence>
<evidence type="ECO:0000256" key="5">
    <source>
        <dbReference type="ARBA" id="ARBA00023136"/>
    </source>
</evidence>
<proteinExistence type="inferred from homology"/>
<evidence type="ECO:0000313" key="11">
    <source>
        <dbReference type="Proteomes" id="UP000229916"/>
    </source>
</evidence>
<feature type="transmembrane region" description="Helical" evidence="7">
    <location>
        <begin position="354"/>
        <end position="380"/>
    </location>
</feature>
<evidence type="ECO:0000259" key="8">
    <source>
        <dbReference type="Pfam" id="PF02687"/>
    </source>
</evidence>
<organism evidence="10 11">
    <name type="scientific">candidate division WWE3 bacterium CG06_land_8_20_14_3_00_42_16</name>
    <dbReference type="NCBI Taxonomy" id="1975083"/>
    <lineage>
        <taxon>Bacteria</taxon>
        <taxon>Katanobacteria</taxon>
    </lineage>
</organism>
<dbReference type="InterPro" id="IPR050250">
    <property type="entry name" value="Macrolide_Exporter_MacB"/>
</dbReference>
<dbReference type="GO" id="GO:0022857">
    <property type="term" value="F:transmembrane transporter activity"/>
    <property type="evidence" value="ECO:0007669"/>
    <property type="project" value="TreeGrafter"/>
</dbReference>
<dbReference type="InterPro" id="IPR025857">
    <property type="entry name" value="MacB_PCD"/>
</dbReference>
<dbReference type="Pfam" id="PF12704">
    <property type="entry name" value="MacB_PCD"/>
    <property type="match status" value="1"/>
</dbReference>
<name>A0A2M7APN9_UNCKA</name>
<evidence type="ECO:0000256" key="1">
    <source>
        <dbReference type="ARBA" id="ARBA00004651"/>
    </source>
</evidence>
<keyword evidence="2" id="KW-1003">Cell membrane</keyword>
<gene>
    <name evidence="10" type="ORF">COS81_00285</name>
</gene>
<evidence type="ECO:0000256" key="4">
    <source>
        <dbReference type="ARBA" id="ARBA00022989"/>
    </source>
</evidence>
<keyword evidence="4 7" id="KW-1133">Transmembrane helix</keyword>
<evidence type="ECO:0000256" key="2">
    <source>
        <dbReference type="ARBA" id="ARBA00022475"/>
    </source>
</evidence>
<dbReference type="GO" id="GO:0005886">
    <property type="term" value="C:plasma membrane"/>
    <property type="evidence" value="ECO:0007669"/>
    <property type="project" value="UniProtKB-SubCell"/>
</dbReference>
<keyword evidence="3 7" id="KW-0812">Transmembrane</keyword>
<dbReference type="InterPro" id="IPR003838">
    <property type="entry name" value="ABC3_permease_C"/>
</dbReference>
<evidence type="ECO:0000256" key="3">
    <source>
        <dbReference type="ARBA" id="ARBA00022692"/>
    </source>
</evidence>
<comment type="subcellular location">
    <subcellularLocation>
        <location evidence="1">Cell membrane</location>
        <topology evidence="1">Multi-pass membrane protein</topology>
    </subcellularLocation>
</comment>
<keyword evidence="5 7" id="KW-0472">Membrane</keyword>
<feature type="transmembrane region" description="Helical" evidence="7">
    <location>
        <begin position="21"/>
        <end position="43"/>
    </location>
</feature>
<feature type="transmembrane region" description="Helical" evidence="7">
    <location>
        <begin position="300"/>
        <end position="333"/>
    </location>
</feature>
<feature type="transmembrane region" description="Helical" evidence="7">
    <location>
        <begin position="400"/>
        <end position="424"/>
    </location>
</feature>
<comment type="caution">
    <text evidence="10">The sequence shown here is derived from an EMBL/GenBank/DDBJ whole genome shotgun (WGS) entry which is preliminary data.</text>
</comment>
<dbReference type="Pfam" id="PF02687">
    <property type="entry name" value="FtsX"/>
    <property type="match status" value="1"/>
</dbReference>
<evidence type="ECO:0000259" key="9">
    <source>
        <dbReference type="Pfam" id="PF12704"/>
    </source>
</evidence>
<sequence length="441" mass="48197">MKLFDPVKLAARNLTRRKLRSFLTSFAVFIGVALLTVMISLGLGVRKWMVDQITGQVEYTRITVTPKGSLGMGSSLLTSGSGSLSSDSQEEEIKIIDDETVKEIGDINHVTQVQPMLMMVAQKLRIEGQEQFLKTAIGAGFDIIENDAYNKKTLSGSLAGWYEKPDNILLTNRTLENYKLTVDDVIGKTVQLSFSKTLGGLQNFTQTKAEEFSYEFNLAGVIDVGSDQANFLIPVNAAAEIQALRLNMDNTDEYIKNAGYPFLYVNTDDLNNTPEVAQKISDLGYQATTVEDLIGMINRIFFVVQGVLAVFGLIALGIAALGIINTMVMAIYERTKEIGILKAIGATKSDIRKIFMAEAGMIGFFGGIFGTAGGFLFNFLANKGLNVYLTSQGEDPQNLFSFPLWLICGSIVFAVILGVLAGLYPAERAAKLDPIEALRHE</sequence>
<reference evidence="11" key="1">
    <citation type="submission" date="2017-09" db="EMBL/GenBank/DDBJ databases">
        <title>Depth-based differentiation of microbial function through sediment-hosted aquifers and enrichment of novel symbionts in the deep terrestrial subsurface.</title>
        <authorList>
            <person name="Probst A.J."/>
            <person name="Ladd B."/>
            <person name="Jarett J.K."/>
            <person name="Geller-Mcgrath D.E."/>
            <person name="Sieber C.M.K."/>
            <person name="Emerson J.B."/>
            <person name="Anantharaman K."/>
            <person name="Thomas B.C."/>
            <person name="Malmstrom R."/>
            <person name="Stieglmeier M."/>
            <person name="Klingl A."/>
            <person name="Woyke T."/>
            <person name="Ryan C.M."/>
            <person name="Banfield J.F."/>
        </authorList>
    </citation>
    <scope>NUCLEOTIDE SEQUENCE [LARGE SCALE GENOMIC DNA]</scope>
</reference>
<evidence type="ECO:0000256" key="6">
    <source>
        <dbReference type="ARBA" id="ARBA00038076"/>
    </source>
</evidence>
<dbReference type="EMBL" id="PEWD01000004">
    <property type="protein sequence ID" value="PIU69358.1"/>
    <property type="molecule type" value="Genomic_DNA"/>
</dbReference>
<evidence type="ECO:0000256" key="7">
    <source>
        <dbReference type="SAM" id="Phobius"/>
    </source>
</evidence>